<keyword evidence="9 10" id="KW-0326">Glycosidase</keyword>
<dbReference type="Gene3D" id="3.20.20.70">
    <property type="entry name" value="Aldolase class I"/>
    <property type="match status" value="1"/>
</dbReference>
<dbReference type="InterPro" id="IPR013780">
    <property type="entry name" value="Glyco_hydro_b"/>
</dbReference>
<dbReference type="Pfam" id="PF16499">
    <property type="entry name" value="Melibiase_2"/>
    <property type="match status" value="2"/>
</dbReference>
<evidence type="ECO:0000313" key="14">
    <source>
        <dbReference type="Proteomes" id="UP001295740"/>
    </source>
</evidence>
<evidence type="ECO:0000313" key="13">
    <source>
        <dbReference type="EMBL" id="CAJ2512888.1"/>
    </source>
</evidence>
<dbReference type="EC" id="3.2.1.22" evidence="10"/>
<keyword evidence="5" id="KW-0964">Secreted</keyword>
<name>A0AAI8YPZ4_9PEZI</name>
<feature type="signal peptide" evidence="11">
    <location>
        <begin position="1"/>
        <end position="17"/>
    </location>
</feature>
<comment type="catalytic activity">
    <reaction evidence="1 10">
        <text>Hydrolysis of terminal, non-reducing alpha-D-galactose residues in alpha-D-galactosides, including galactose oligosaccharides, galactomannans and galactolipids.</text>
        <dbReference type="EC" id="3.2.1.22"/>
    </reaction>
</comment>
<dbReference type="SUPFAM" id="SSF51445">
    <property type="entry name" value="(Trans)glycosidases"/>
    <property type="match status" value="1"/>
</dbReference>
<evidence type="ECO:0000256" key="5">
    <source>
        <dbReference type="ARBA" id="ARBA00022525"/>
    </source>
</evidence>
<dbReference type="GO" id="GO:0004557">
    <property type="term" value="F:alpha-galactosidase activity"/>
    <property type="evidence" value="ECO:0007669"/>
    <property type="project" value="UniProtKB-EC"/>
</dbReference>
<dbReference type="PANTHER" id="PTHR11452:SF61">
    <property type="entry name" value="ALPHA-GALACTOSIDASE B-RELATED"/>
    <property type="match status" value="1"/>
</dbReference>
<keyword evidence="6 11" id="KW-0732">Signal</keyword>
<dbReference type="Gene3D" id="2.60.40.1180">
    <property type="entry name" value="Golgi alpha-mannosidase II"/>
    <property type="match status" value="1"/>
</dbReference>
<evidence type="ECO:0000256" key="1">
    <source>
        <dbReference type="ARBA" id="ARBA00001255"/>
    </source>
</evidence>
<accession>A0AAI8YPZ4</accession>
<dbReference type="SUPFAM" id="SSF51011">
    <property type="entry name" value="Glycosyl hydrolase domain"/>
    <property type="match status" value="1"/>
</dbReference>
<dbReference type="GO" id="GO:0005975">
    <property type="term" value="P:carbohydrate metabolic process"/>
    <property type="evidence" value="ECO:0007669"/>
    <property type="project" value="InterPro"/>
</dbReference>
<dbReference type="InterPro" id="IPR000111">
    <property type="entry name" value="Glyco_hydro_27/36_CS"/>
</dbReference>
<dbReference type="Pfam" id="PF17801">
    <property type="entry name" value="Melibiase_C"/>
    <property type="match status" value="1"/>
</dbReference>
<organism evidence="13 14">
    <name type="scientific">Anthostomella pinea</name>
    <dbReference type="NCBI Taxonomy" id="933095"/>
    <lineage>
        <taxon>Eukaryota</taxon>
        <taxon>Fungi</taxon>
        <taxon>Dikarya</taxon>
        <taxon>Ascomycota</taxon>
        <taxon>Pezizomycotina</taxon>
        <taxon>Sordariomycetes</taxon>
        <taxon>Xylariomycetidae</taxon>
        <taxon>Xylariales</taxon>
        <taxon>Xylariaceae</taxon>
        <taxon>Anthostomella</taxon>
    </lineage>
</organism>
<feature type="domain" description="Alpha galactosidase C-terminal" evidence="12">
    <location>
        <begin position="358"/>
        <end position="432"/>
    </location>
</feature>
<comment type="similarity">
    <text evidence="4 10">Belongs to the glycosyl hydrolase 27 family.</text>
</comment>
<dbReference type="GO" id="GO:0005576">
    <property type="term" value="C:extracellular region"/>
    <property type="evidence" value="ECO:0007669"/>
    <property type="project" value="UniProtKB-SubCell"/>
</dbReference>
<dbReference type="CDD" id="cd14792">
    <property type="entry name" value="GH27"/>
    <property type="match status" value="1"/>
</dbReference>
<evidence type="ECO:0000259" key="12">
    <source>
        <dbReference type="Pfam" id="PF17801"/>
    </source>
</evidence>
<dbReference type="InterPro" id="IPR017853">
    <property type="entry name" value="GH"/>
</dbReference>
<dbReference type="InterPro" id="IPR006212">
    <property type="entry name" value="Furin_repeat"/>
</dbReference>
<keyword evidence="10" id="KW-1015">Disulfide bond</keyword>
<dbReference type="Proteomes" id="UP001295740">
    <property type="component" value="Unassembled WGS sequence"/>
</dbReference>
<dbReference type="AlphaFoldDB" id="A0AAI8YPZ4"/>
<dbReference type="PROSITE" id="PS00512">
    <property type="entry name" value="ALPHA_GALACTOSIDASE"/>
    <property type="match status" value="1"/>
</dbReference>
<reference evidence="13" key="1">
    <citation type="submission" date="2023-10" db="EMBL/GenBank/DDBJ databases">
        <authorList>
            <person name="Hackl T."/>
        </authorList>
    </citation>
    <scope>NUCLEOTIDE SEQUENCE</scope>
</reference>
<keyword evidence="7 10" id="KW-0378">Hydrolase</keyword>
<feature type="chain" id="PRO_5042586666" description="Alpha-galactosidase" evidence="11">
    <location>
        <begin position="18"/>
        <end position="445"/>
    </location>
</feature>
<evidence type="ECO:0000256" key="4">
    <source>
        <dbReference type="ARBA" id="ARBA00009743"/>
    </source>
</evidence>
<evidence type="ECO:0000256" key="3">
    <source>
        <dbReference type="ARBA" id="ARBA00004613"/>
    </source>
</evidence>
<evidence type="ECO:0000256" key="11">
    <source>
        <dbReference type="SAM" id="SignalP"/>
    </source>
</evidence>
<evidence type="ECO:0000256" key="9">
    <source>
        <dbReference type="ARBA" id="ARBA00023295"/>
    </source>
</evidence>
<protein>
    <recommendedName>
        <fullName evidence="10">Alpha-galactosidase</fullName>
        <ecNumber evidence="10">3.2.1.22</ecNumber>
    </recommendedName>
    <alternativeName>
        <fullName evidence="10">Melibiase</fullName>
    </alternativeName>
</protein>
<proteinExistence type="inferred from homology"/>
<keyword evidence="8" id="KW-0325">Glycoprotein</keyword>
<gene>
    <name evidence="13" type="ORF">KHLLAP_LOCUS13356</name>
</gene>
<evidence type="ECO:0000256" key="2">
    <source>
        <dbReference type="ARBA" id="ARBA00003969"/>
    </source>
</evidence>
<dbReference type="PRINTS" id="PR00740">
    <property type="entry name" value="GLHYDRLASE27"/>
</dbReference>
<dbReference type="InterPro" id="IPR041233">
    <property type="entry name" value="Melibiase_C"/>
</dbReference>
<evidence type="ECO:0000256" key="8">
    <source>
        <dbReference type="ARBA" id="ARBA00023180"/>
    </source>
</evidence>
<evidence type="ECO:0000256" key="10">
    <source>
        <dbReference type="RuleBase" id="RU361168"/>
    </source>
</evidence>
<sequence>MAALLLLTLAAAPAAYALVQPDNVGRLPAMGWNSWNAYGCDVDEAKILQAANDVVSKGYQAAGYNYINIDDCWSVKTGRDNVTHQLMPNLTSFPNGISGVADEIHALGLKVGIYSSAGTETCGGYPASIGYESIDAATWAAWGIDYLKYDNCYIPDNWTDVCTSCKPDWGYGHDGSYGFNGTCLDTTGDCPAGYNYSQSSTAKRYRIMGDALMAQNRTILYSMCEWGDAEVWTWANATANSWRTTGDITPDFRRVLQIMNENSFYSNYAGFTGHNDPDMLEVGNGNLTLPETRSHFAFWAAMKAPLIIGTDLGNLSQTNTDILLNPYLLDFNQDPVYGAPAQPYKWGVNPDWTFNATNPAEYWAGDSTNGTLVAMLNTLNGTRTMRADFAEIPGLQARGRYKIIDAWTGESMGCVRSGVDMHVESHDTAVLLVQQGCENATSLLY</sequence>
<dbReference type="PANTHER" id="PTHR11452">
    <property type="entry name" value="ALPHA-GALACTOSIDASE/ALPHA-N-ACETYLGALACTOSAMINIDASE"/>
    <property type="match status" value="1"/>
</dbReference>
<dbReference type="EMBL" id="CAUWAG010000020">
    <property type="protein sequence ID" value="CAJ2512888.1"/>
    <property type="molecule type" value="Genomic_DNA"/>
</dbReference>
<comment type="function">
    <text evidence="2">Hydrolyzes a variety of simple alpha-D-galactoside as well as more complex molecules such as oligosaccharides and polysaccharides.</text>
</comment>
<comment type="caution">
    <text evidence="13">The sequence shown here is derived from an EMBL/GenBank/DDBJ whole genome shotgun (WGS) entry which is preliminary data.</text>
</comment>
<dbReference type="InterPro" id="IPR002241">
    <property type="entry name" value="Glyco_hydro_27"/>
</dbReference>
<evidence type="ECO:0000256" key="6">
    <source>
        <dbReference type="ARBA" id="ARBA00022729"/>
    </source>
</evidence>
<dbReference type="CDD" id="cd00064">
    <property type="entry name" value="FU"/>
    <property type="match status" value="1"/>
</dbReference>
<dbReference type="InterPro" id="IPR013785">
    <property type="entry name" value="Aldolase_TIM"/>
</dbReference>
<evidence type="ECO:0000256" key="7">
    <source>
        <dbReference type="ARBA" id="ARBA00022801"/>
    </source>
</evidence>
<keyword evidence="14" id="KW-1185">Reference proteome</keyword>
<comment type="subcellular location">
    <subcellularLocation>
        <location evidence="3">Secreted</location>
    </subcellularLocation>
</comment>